<dbReference type="InterPro" id="IPR011059">
    <property type="entry name" value="Metal-dep_hydrolase_composite"/>
</dbReference>
<feature type="transmembrane region" description="Helical" evidence="1">
    <location>
        <begin position="76"/>
        <end position="99"/>
    </location>
</feature>
<dbReference type="AlphaFoldDB" id="X1CBQ7"/>
<evidence type="ECO:0008006" key="3">
    <source>
        <dbReference type="Google" id="ProtNLM"/>
    </source>
</evidence>
<comment type="caution">
    <text evidence="2">The sequence shown here is derived from an EMBL/GenBank/DDBJ whole genome shotgun (WGS) entry which is preliminary data.</text>
</comment>
<dbReference type="EMBL" id="BART01021952">
    <property type="protein sequence ID" value="GAH04947.1"/>
    <property type="molecule type" value="Genomic_DNA"/>
</dbReference>
<keyword evidence="1" id="KW-0472">Membrane</keyword>
<protein>
    <recommendedName>
        <fullName evidence="3">Amidohydrolase 3 domain-containing protein</fullName>
    </recommendedName>
</protein>
<feature type="non-terminal residue" evidence="2">
    <location>
        <position position="1"/>
    </location>
</feature>
<feature type="transmembrane region" description="Helical" evidence="1">
    <location>
        <begin position="6"/>
        <end position="22"/>
    </location>
</feature>
<reference evidence="2" key="1">
    <citation type="journal article" date="2014" name="Front. Microbiol.">
        <title>High frequency of phylogenetically diverse reductive dehalogenase-homologous genes in deep subseafloor sedimentary metagenomes.</title>
        <authorList>
            <person name="Kawai M."/>
            <person name="Futagami T."/>
            <person name="Toyoda A."/>
            <person name="Takaki Y."/>
            <person name="Nishi S."/>
            <person name="Hori S."/>
            <person name="Arai W."/>
            <person name="Tsubouchi T."/>
            <person name="Morono Y."/>
            <person name="Uchiyama I."/>
            <person name="Ito T."/>
            <person name="Fujiyama A."/>
            <person name="Inagaki F."/>
            <person name="Takami H."/>
        </authorList>
    </citation>
    <scope>NUCLEOTIDE SEQUENCE</scope>
    <source>
        <strain evidence="2">Expedition CK06-06</strain>
    </source>
</reference>
<keyword evidence="1" id="KW-0812">Transmembrane</keyword>
<organism evidence="2">
    <name type="scientific">marine sediment metagenome</name>
    <dbReference type="NCBI Taxonomy" id="412755"/>
    <lineage>
        <taxon>unclassified sequences</taxon>
        <taxon>metagenomes</taxon>
        <taxon>ecological metagenomes</taxon>
    </lineage>
</organism>
<evidence type="ECO:0000313" key="2">
    <source>
        <dbReference type="EMBL" id="GAH04947.1"/>
    </source>
</evidence>
<accession>X1CBQ7</accession>
<name>X1CBQ7_9ZZZZ</name>
<evidence type="ECO:0000256" key="1">
    <source>
        <dbReference type="SAM" id="Phobius"/>
    </source>
</evidence>
<proteinExistence type="predicted"/>
<dbReference type="Gene3D" id="2.30.40.10">
    <property type="entry name" value="Urease, subunit C, domain 1"/>
    <property type="match status" value="1"/>
</dbReference>
<gene>
    <name evidence="2" type="ORF">S01H4_40333</name>
</gene>
<dbReference type="SUPFAM" id="SSF51338">
    <property type="entry name" value="Composite domain of metallo-dependent hydrolases"/>
    <property type="match status" value="1"/>
</dbReference>
<keyword evidence="1" id="KW-1133">Transmembrane helix</keyword>
<dbReference type="GO" id="GO:0016810">
    <property type="term" value="F:hydrolase activity, acting on carbon-nitrogen (but not peptide) bonds"/>
    <property type="evidence" value="ECO:0007669"/>
    <property type="project" value="InterPro"/>
</dbReference>
<sequence>VGAEVLLVAAVAVMGKSGYDYLKVRAFGLLRRYGPPAEVSRTRYRIGLVFFVVPFVFGWVMPYAHDWIPFLEGREVWFALAGDILLLLGLILLIGCDCFPFTDPKTGKFVSDWDTPWGSVNTHPRTVGAHAKVLRLARERKVDLTLMQAISKMSYQYAKFLEKNGVPQMAFKGRLQVGADADITIFDPKTVRDKSSLEQGKNSLPSTGIPYVVVNGTIVVKDSKVLKGVYPGQPIRLPEVQ</sequence>
<feature type="transmembrane region" description="Helical" evidence="1">
    <location>
        <begin position="43"/>
        <end position="64"/>
    </location>
</feature>